<proteinExistence type="predicted"/>
<evidence type="ECO:0000313" key="2">
    <source>
        <dbReference type="EMBL" id="EWY39897.1"/>
    </source>
</evidence>
<dbReference type="AlphaFoldDB" id="W9H5B8"/>
<accession>W9H5B8</accession>
<dbReference type="PATRIC" id="fig|1385369.3.peg.3087"/>
<feature type="compositionally biased region" description="Gly residues" evidence="1">
    <location>
        <begin position="141"/>
        <end position="150"/>
    </location>
</feature>
<evidence type="ECO:0000313" key="3">
    <source>
        <dbReference type="Proteomes" id="UP000019486"/>
    </source>
</evidence>
<gene>
    <name evidence="2" type="ORF">N825_04310</name>
</gene>
<dbReference type="Proteomes" id="UP000019486">
    <property type="component" value="Unassembled WGS sequence"/>
</dbReference>
<name>W9H5B8_9PROT</name>
<feature type="region of interest" description="Disordered" evidence="1">
    <location>
        <begin position="109"/>
        <end position="151"/>
    </location>
</feature>
<feature type="compositionally biased region" description="Gly residues" evidence="1">
    <location>
        <begin position="113"/>
        <end position="123"/>
    </location>
</feature>
<keyword evidence="3" id="KW-1185">Reference proteome</keyword>
<sequence length="239" mass="25444">MIRDRDEEAGGPRVMPRWIGRAVLSAMVACVLIQPAVTSAEETETHVCRTTDQIRRMDRIFEPGGVPCTVRYYRNDEPPKTLWQARETGQVCVDAIDKLKRDFEAAGYTCTGGTPGDQNGGTPGTLSGATGSPEAVAREGGQNGGQGGGQSAPASNLCYTVSYQACPAGQHDCRPKPASLCLQSDSRWLLTDGVPAGLDPASRFLPGEPGKCYRVYRDGQALPLCTETAGAPGGVWQLR</sequence>
<evidence type="ECO:0000256" key="1">
    <source>
        <dbReference type="SAM" id="MobiDB-lite"/>
    </source>
</evidence>
<organism evidence="2 3">
    <name type="scientific">Skermanella stibiiresistens SB22</name>
    <dbReference type="NCBI Taxonomy" id="1385369"/>
    <lineage>
        <taxon>Bacteria</taxon>
        <taxon>Pseudomonadati</taxon>
        <taxon>Pseudomonadota</taxon>
        <taxon>Alphaproteobacteria</taxon>
        <taxon>Rhodospirillales</taxon>
        <taxon>Azospirillaceae</taxon>
        <taxon>Skermanella</taxon>
    </lineage>
</organism>
<reference evidence="2 3" key="1">
    <citation type="submission" date="2013-08" db="EMBL/GenBank/DDBJ databases">
        <title>The genome sequence of Skermanella stibiiresistens.</title>
        <authorList>
            <person name="Zhu W."/>
            <person name="Wang G."/>
        </authorList>
    </citation>
    <scope>NUCLEOTIDE SEQUENCE [LARGE SCALE GENOMIC DNA]</scope>
    <source>
        <strain evidence="2 3">SB22</strain>
    </source>
</reference>
<comment type="caution">
    <text evidence="2">The sequence shown here is derived from an EMBL/GenBank/DDBJ whole genome shotgun (WGS) entry which is preliminary data.</text>
</comment>
<dbReference type="EMBL" id="AVFL01000010">
    <property type="protein sequence ID" value="EWY39897.1"/>
    <property type="molecule type" value="Genomic_DNA"/>
</dbReference>
<protein>
    <submittedName>
        <fullName evidence="2">Uncharacterized protein</fullName>
    </submittedName>
</protein>
<dbReference type="STRING" id="1385369.N825_04310"/>